<evidence type="ECO:0000259" key="5">
    <source>
        <dbReference type="Pfam" id="PF13976"/>
    </source>
</evidence>
<evidence type="ECO:0000313" key="6">
    <source>
        <dbReference type="EMBL" id="SPC84397.1"/>
    </source>
</evidence>
<proteinExistence type="predicted"/>
<feature type="domain" description="GAG-pre-integrase" evidence="5">
    <location>
        <begin position="702"/>
        <end position="744"/>
    </location>
</feature>
<feature type="region of interest" description="Disordered" evidence="1">
    <location>
        <begin position="566"/>
        <end position="596"/>
    </location>
</feature>
<dbReference type="InterPro" id="IPR024732">
    <property type="entry name" value="NAGLU_C"/>
</dbReference>
<feature type="region of interest" description="Disordered" evidence="1">
    <location>
        <begin position="302"/>
        <end position="331"/>
    </location>
</feature>
<feature type="domain" description="Alpha-N-acetylglucosaminidase C-terminal" evidence="4">
    <location>
        <begin position="104"/>
        <end position="222"/>
    </location>
</feature>
<dbReference type="Pfam" id="PF12972">
    <property type="entry name" value="NAGLU_C"/>
    <property type="match status" value="1"/>
</dbReference>
<dbReference type="SUPFAM" id="SSF56672">
    <property type="entry name" value="DNA/RNA polymerases"/>
    <property type="match status" value="1"/>
</dbReference>
<dbReference type="Pfam" id="PF13976">
    <property type="entry name" value="gag_pre-integrs"/>
    <property type="match status" value="1"/>
</dbReference>
<organism evidence="6">
    <name type="scientific">Fagus sylvatica</name>
    <name type="common">Beechnut</name>
    <dbReference type="NCBI Taxonomy" id="28930"/>
    <lineage>
        <taxon>Eukaryota</taxon>
        <taxon>Viridiplantae</taxon>
        <taxon>Streptophyta</taxon>
        <taxon>Embryophyta</taxon>
        <taxon>Tracheophyta</taxon>
        <taxon>Spermatophyta</taxon>
        <taxon>Magnoliopsida</taxon>
        <taxon>eudicotyledons</taxon>
        <taxon>Gunneridae</taxon>
        <taxon>Pentapetalae</taxon>
        <taxon>rosids</taxon>
        <taxon>fabids</taxon>
        <taxon>Fagales</taxon>
        <taxon>Fagaceae</taxon>
        <taxon>Fagus</taxon>
    </lineage>
</organism>
<evidence type="ECO:0000259" key="2">
    <source>
        <dbReference type="Pfam" id="PF05089"/>
    </source>
</evidence>
<dbReference type="InterPro" id="IPR025724">
    <property type="entry name" value="GAG-pre-integrase_dom"/>
</dbReference>
<evidence type="ECO:0008006" key="7">
    <source>
        <dbReference type="Google" id="ProtNLM"/>
    </source>
</evidence>
<dbReference type="PANTHER" id="PTHR11439">
    <property type="entry name" value="GAG-POL-RELATED RETROTRANSPOSON"/>
    <property type="match status" value="1"/>
</dbReference>
<feature type="domain" description="Alpha-N-acetylglucosaminidase tim-barrel" evidence="2">
    <location>
        <begin position="19"/>
        <end position="95"/>
    </location>
</feature>
<sequence length="1287" mass="143807">MIVLSICWGQTNMEKFISSPIWKNSSQVYGTPYVWCMLHNFGGNIEMYGTLDLISSGPVDARIGENSTMVGVGMCMEGIEHNPVVNELMSEMAFRSEKVEVLEWLKSYSHRRYGKAIHQVEAAWEILYHHTIYNCTDGIELDKIQYSAVAVTCIVDHNTDFIVKFPDWDPSNTSSALPQAHLWYSTKKVINALRLFIDAGNNFAGSLTYRAILLTFSLSFLSLFLFSTWYQSHFLVAFTRQNPAFLRCYGFTVSSPRSQTLSPFLPSSESSSPSCCSTQAQLYWIDLIKICPLPPKSAGSDLACAPTRRQKSSGSPATRARAPTRRPAPPRALTRSHALQALSHLSCHVSPSDVTLTAPNFGVMLLVTFQNQCLGLSQIQIVLNGDSVADAVVQVDDFETRLEEWESIQCGILSWYNCTYDFALEFHIEVKLYQMRQESGQSISDYYSQTASMWEQLTAADPPLQYAEDIDLFAKYKDRRRFTQFMMSLREDFEPTRATLLNRSPLPSLDAAVKEFISEENRRPHHHLSSLDVVLATPRPPSSSSDRPRRICMYCQKPGHDITECYRKKKDDKRKQHQSRGTFPRPQAAAVSSAPVDDPVVTVSQLESMFHQYMSQPSPALSITSGTISSPDLTIPDTYIVPKLSLNLLSVGQLCELGLDLHFSNRGVDVQDPLTGKLLGTGRKIGCLFELCNLQIPSHMVSSSVAAPTTLSPDLWHSRLGHVSLSRLQLLASQGHLGSSDVSSLVLSPATGSPDSDPAPSAPSESPTDIRRSTRVRAPPSHLSDYHCYFALATLHEPHTYREASTNPLWQQAMVDELDALHKTHTWDMTTLPPGKSAVGCKWVYKIKTQADGSVERYKACLVARGFTQEYGIDYEETFAPFARLTSIRSLLAVATVCHWPLFQMDVKNAFLNGDLLEEVYMQPPPGYHDSQNLVCRLRHALYGLKQAPRAWFAKFSSVVAQQGFTPSSYDSALFIRHTSTGIHDLQKFLSQHFEMKDLGTLSYFLGLKVTSSSDGYYLSQAKYASDLLSKAGLTDSKTVSTPLELNVKLNTTDGEPLSDATLYRQLVGSLIYLTVTRPDLAYVVHLVSQFMSAPRSTHYAAVLRILRYIKGTLFHGLHFSAQSSLELRAYDDANWVGDPTDCRSTTGYCFLLGSSLISWRSKKQSVVARSSTEAEYRALADATLELLWLRWLLADIGAPQTTNTPIHCDNRSAIHIAHNDVFHERTKHIEIDCHFICHHLQQSALHLLSVSSEDQLADVFIKSHPPGRLRDLVFKLKMASSSPPCV</sequence>
<dbReference type="InterPro" id="IPR013103">
    <property type="entry name" value="RVT_2"/>
</dbReference>
<dbReference type="Pfam" id="PF07727">
    <property type="entry name" value="RVT_2"/>
    <property type="match status" value="2"/>
</dbReference>
<feature type="region of interest" description="Disordered" evidence="1">
    <location>
        <begin position="743"/>
        <end position="779"/>
    </location>
</feature>
<dbReference type="InterPro" id="IPR043502">
    <property type="entry name" value="DNA/RNA_pol_sf"/>
</dbReference>
<reference evidence="6" key="1">
    <citation type="submission" date="2018-02" db="EMBL/GenBank/DDBJ databases">
        <authorList>
            <person name="Cohen D.B."/>
            <person name="Kent A.D."/>
        </authorList>
    </citation>
    <scope>NUCLEOTIDE SEQUENCE</scope>
</reference>
<name>A0A2N9F074_FAGSY</name>
<dbReference type="InterPro" id="IPR024733">
    <property type="entry name" value="NAGLU_tim-barrel"/>
</dbReference>
<protein>
    <recommendedName>
        <fullName evidence="7">Reverse transcriptase Ty1/copia-type domain-containing protein</fullName>
    </recommendedName>
</protein>
<dbReference type="CDD" id="cd09272">
    <property type="entry name" value="RNase_HI_RT_Ty1"/>
    <property type="match status" value="1"/>
</dbReference>
<dbReference type="Gene3D" id="3.20.20.80">
    <property type="entry name" value="Glycosidases"/>
    <property type="match status" value="1"/>
</dbReference>
<evidence type="ECO:0000256" key="1">
    <source>
        <dbReference type="SAM" id="MobiDB-lite"/>
    </source>
</evidence>
<accession>A0A2N9F074</accession>
<evidence type="ECO:0000259" key="3">
    <source>
        <dbReference type="Pfam" id="PF07727"/>
    </source>
</evidence>
<feature type="domain" description="Reverse transcriptase Ty1/copia-type" evidence="3">
    <location>
        <begin position="981"/>
        <end position="1045"/>
    </location>
</feature>
<feature type="region of interest" description="Disordered" evidence="1">
    <location>
        <begin position="527"/>
        <end position="549"/>
    </location>
</feature>
<feature type="compositionally biased region" description="Basic residues" evidence="1">
    <location>
        <begin position="567"/>
        <end position="578"/>
    </location>
</feature>
<gene>
    <name evidence="6" type="ORF">FSB_LOCUS12279</name>
</gene>
<feature type="domain" description="Reverse transcriptase Ty1/copia-type" evidence="3">
    <location>
        <begin position="825"/>
        <end position="979"/>
    </location>
</feature>
<dbReference type="EMBL" id="OIVN01000707">
    <property type="protein sequence ID" value="SPC84397.1"/>
    <property type="molecule type" value="Genomic_DNA"/>
</dbReference>
<dbReference type="Gene3D" id="1.20.120.670">
    <property type="entry name" value="N-acetyl-b-d-glucoasminidase"/>
    <property type="match status" value="1"/>
</dbReference>
<feature type="compositionally biased region" description="Low complexity" evidence="1">
    <location>
        <begin position="743"/>
        <end position="767"/>
    </location>
</feature>
<dbReference type="Pfam" id="PF05089">
    <property type="entry name" value="NAGLU"/>
    <property type="match status" value="1"/>
</dbReference>
<dbReference type="PANTHER" id="PTHR11439:SF461">
    <property type="entry name" value="OS10G0432200 PROTEIN"/>
    <property type="match status" value="1"/>
</dbReference>
<evidence type="ECO:0000259" key="4">
    <source>
        <dbReference type="Pfam" id="PF12972"/>
    </source>
</evidence>